<dbReference type="PANTHER" id="PTHR36617">
    <property type="entry name" value="PROTEIN, PUTATIVE-RELATED"/>
    <property type="match status" value="1"/>
</dbReference>
<evidence type="ECO:0008006" key="3">
    <source>
        <dbReference type="Google" id="ProtNLM"/>
    </source>
</evidence>
<keyword evidence="2" id="KW-1185">Reference proteome</keyword>
<dbReference type="EMBL" id="BPVZ01000086">
    <property type="protein sequence ID" value="GKV30431.1"/>
    <property type="molecule type" value="Genomic_DNA"/>
</dbReference>
<protein>
    <recommendedName>
        <fullName evidence="3">Reverse transcriptase zinc-binding domain-containing protein</fullName>
    </recommendedName>
</protein>
<reference evidence="1 2" key="1">
    <citation type="journal article" date="2021" name="Commun. Biol.">
        <title>The genome of Shorea leprosula (Dipterocarpaceae) highlights the ecological relevance of drought in aseasonal tropical rainforests.</title>
        <authorList>
            <person name="Ng K.K.S."/>
            <person name="Kobayashi M.J."/>
            <person name="Fawcett J.A."/>
            <person name="Hatakeyama M."/>
            <person name="Paape T."/>
            <person name="Ng C.H."/>
            <person name="Ang C.C."/>
            <person name="Tnah L.H."/>
            <person name="Lee C.T."/>
            <person name="Nishiyama T."/>
            <person name="Sese J."/>
            <person name="O'Brien M.J."/>
            <person name="Copetti D."/>
            <person name="Mohd Noor M.I."/>
            <person name="Ong R.C."/>
            <person name="Putra M."/>
            <person name="Sireger I.Z."/>
            <person name="Indrioko S."/>
            <person name="Kosugi Y."/>
            <person name="Izuno A."/>
            <person name="Isagi Y."/>
            <person name="Lee S.L."/>
            <person name="Shimizu K.K."/>
        </authorList>
    </citation>
    <scope>NUCLEOTIDE SEQUENCE [LARGE SCALE GENOMIC DNA]</scope>
    <source>
        <strain evidence="1">214</strain>
    </source>
</reference>
<dbReference type="PANTHER" id="PTHR36617:SF16">
    <property type="entry name" value="OS04G0516500 PROTEIN"/>
    <property type="match status" value="1"/>
</dbReference>
<comment type="caution">
    <text evidence="1">The sequence shown here is derived from an EMBL/GenBank/DDBJ whole genome shotgun (WGS) entry which is preliminary data.</text>
</comment>
<name>A0AAV5L0D3_9ROSI</name>
<sequence length="158" mass="19193">MGSWSKDCWQWKFSWKRPFRSWEENVEKELVKMLKLRAPSQNKEDRWQWHLETSGTYTTKSAYSWIFKGEPKPATDFIRVWKAPIPPKFAVIWTLWLGRNEKIFQMKETKLDRFFELVQIRSFFWVTNIQGMEGFSLFEWCENPTKCLKNNPVRKDSV</sequence>
<evidence type="ECO:0000313" key="1">
    <source>
        <dbReference type="EMBL" id="GKV30431.1"/>
    </source>
</evidence>
<accession>A0AAV5L0D3</accession>
<evidence type="ECO:0000313" key="2">
    <source>
        <dbReference type="Proteomes" id="UP001054252"/>
    </source>
</evidence>
<dbReference type="AlphaFoldDB" id="A0AAV5L0D3"/>
<organism evidence="1 2">
    <name type="scientific">Rubroshorea leprosula</name>
    <dbReference type="NCBI Taxonomy" id="152421"/>
    <lineage>
        <taxon>Eukaryota</taxon>
        <taxon>Viridiplantae</taxon>
        <taxon>Streptophyta</taxon>
        <taxon>Embryophyta</taxon>
        <taxon>Tracheophyta</taxon>
        <taxon>Spermatophyta</taxon>
        <taxon>Magnoliopsida</taxon>
        <taxon>eudicotyledons</taxon>
        <taxon>Gunneridae</taxon>
        <taxon>Pentapetalae</taxon>
        <taxon>rosids</taxon>
        <taxon>malvids</taxon>
        <taxon>Malvales</taxon>
        <taxon>Dipterocarpaceae</taxon>
        <taxon>Rubroshorea</taxon>
    </lineage>
</organism>
<proteinExistence type="predicted"/>
<gene>
    <name evidence="1" type="ORF">SLEP1_g39240</name>
</gene>
<dbReference type="Proteomes" id="UP001054252">
    <property type="component" value="Unassembled WGS sequence"/>
</dbReference>